<dbReference type="AlphaFoldDB" id="A0A8H3HLV8"/>
<proteinExistence type="predicted"/>
<evidence type="ECO:0000259" key="2">
    <source>
        <dbReference type="Pfam" id="PF17667"/>
    </source>
</evidence>
<name>A0A8H3HLV8_9AGAM</name>
<dbReference type="EMBL" id="CAJMWT010006925">
    <property type="protein sequence ID" value="CAE6521216.1"/>
    <property type="molecule type" value="Genomic_DNA"/>
</dbReference>
<feature type="domain" description="Fungal-type protein kinase" evidence="2">
    <location>
        <begin position="186"/>
        <end position="258"/>
    </location>
</feature>
<dbReference type="Pfam" id="PF17667">
    <property type="entry name" value="Pkinase_fungal"/>
    <property type="match status" value="1"/>
</dbReference>
<evidence type="ECO:0000256" key="1">
    <source>
        <dbReference type="SAM" id="MobiDB-lite"/>
    </source>
</evidence>
<feature type="compositionally biased region" description="Polar residues" evidence="1">
    <location>
        <begin position="10"/>
        <end position="28"/>
    </location>
</feature>
<evidence type="ECO:0000313" key="4">
    <source>
        <dbReference type="Proteomes" id="UP000663843"/>
    </source>
</evidence>
<evidence type="ECO:0000313" key="3">
    <source>
        <dbReference type="EMBL" id="CAE6521216.1"/>
    </source>
</evidence>
<feature type="non-terminal residue" evidence="3">
    <location>
        <position position="1"/>
    </location>
</feature>
<protein>
    <recommendedName>
        <fullName evidence="2">Fungal-type protein kinase domain-containing protein</fullName>
    </recommendedName>
</protein>
<comment type="caution">
    <text evidence="3">The sequence shown here is derived from an EMBL/GenBank/DDBJ whole genome shotgun (WGS) entry which is preliminary data.</text>
</comment>
<accession>A0A8H3HLV8</accession>
<dbReference type="InterPro" id="IPR040976">
    <property type="entry name" value="Pkinase_fungal"/>
</dbReference>
<sequence>MALASGHQHGASSDGQQGEGTSTNGKQENSSNKKTSSKSEVPMPWIQPMSASVTVNKEFNILYDFLMLPPLHAPLCLKGRSTKSFQVTDASDANTLDGSPKRYVAKLYWPYISGFKEEDLIQEARGVADDLWDHLPRVVGSCDIYPMGTLRIRQELGLNPVLSSARALRMIIFERLIPITDLQGDKFLIALVECMTCHYVLWHGGIRHQDIGLGNLMVRTIGDRYYGVLNDWDLSFWEGYGDFEADLTATVPYVAIRLTCFSTVYYIITVQTLINSDNIT</sequence>
<reference evidence="3" key="1">
    <citation type="submission" date="2021-01" db="EMBL/GenBank/DDBJ databases">
        <authorList>
            <person name="Kaushik A."/>
        </authorList>
    </citation>
    <scope>NUCLEOTIDE SEQUENCE</scope>
    <source>
        <strain evidence="3">AG2-2IIIB</strain>
    </source>
</reference>
<gene>
    <name evidence="3" type="ORF">RDB_LOCUS165615</name>
</gene>
<feature type="region of interest" description="Disordered" evidence="1">
    <location>
        <begin position="1"/>
        <end position="43"/>
    </location>
</feature>
<organism evidence="3 4">
    <name type="scientific">Rhizoctonia solani</name>
    <dbReference type="NCBI Taxonomy" id="456999"/>
    <lineage>
        <taxon>Eukaryota</taxon>
        <taxon>Fungi</taxon>
        <taxon>Dikarya</taxon>
        <taxon>Basidiomycota</taxon>
        <taxon>Agaricomycotina</taxon>
        <taxon>Agaricomycetes</taxon>
        <taxon>Cantharellales</taxon>
        <taxon>Ceratobasidiaceae</taxon>
        <taxon>Rhizoctonia</taxon>
    </lineage>
</organism>
<dbReference type="Proteomes" id="UP000663843">
    <property type="component" value="Unassembled WGS sequence"/>
</dbReference>